<accession>A0ACC1IGU3</accession>
<dbReference type="EMBL" id="JANBPG010000677">
    <property type="protein sequence ID" value="KAJ1894560.1"/>
    <property type="molecule type" value="Genomic_DNA"/>
</dbReference>
<evidence type="ECO:0000313" key="1">
    <source>
        <dbReference type="EMBL" id="KAJ1894560.1"/>
    </source>
</evidence>
<name>A0ACC1IGU3_9FUNG</name>
<evidence type="ECO:0000313" key="2">
    <source>
        <dbReference type="Proteomes" id="UP001150581"/>
    </source>
</evidence>
<dbReference type="EC" id="5.2.1.2" evidence="1"/>
<protein>
    <submittedName>
        <fullName evidence="1">Glutathione S-transferase zeta-1</fullName>
        <ecNumber evidence="1">5.2.1.2</ecNumber>
    </submittedName>
</protein>
<sequence>MDQQQRPVLYTYFRSSSAARVRIALNYKGIDYESRAVNILKGEHHSAEYTCLNPGGLVPYLVIDGHEFSQSVAMLEYIEETRPSRRLLPSDPARRAYVRAIVGAICCDIQPLQNLRVLKALPESQRAEHAAKVISSGLAVVEQMLEKTAGLFCVGDEVSLADCCLIPQLYNAHRYAVDLARFPHIRAIEERASALGAFRRAHWSRQYDCPKELLAE</sequence>
<proteinExistence type="predicted"/>
<keyword evidence="2" id="KW-1185">Reference proteome</keyword>
<keyword evidence="1" id="KW-0413">Isomerase</keyword>
<gene>
    <name evidence="1" type="primary">GSTZ1</name>
    <name evidence="1" type="ORF">LPJ66_005119</name>
</gene>
<reference evidence="1" key="1">
    <citation type="submission" date="2022-07" db="EMBL/GenBank/DDBJ databases">
        <title>Phylogenomic reconstructions and comparative analyses of Kickxellomycotina fungi.</title>
        <authorList>
            <person name="Reynolds N.K."/>
            <person name="Stajich J.E."/>
            <person name="Barry K."/>
            <person name="Grigoriev I.V."/>
            <person name="Crous P."/>
            <person name="Smith M.E."/>
        </authorList>
    </citation>
    <scope>NUCLEOTIDE SEQUENCE</scope>
    <source>
        <strain evidence="1">Benny 63K</strain>
    </source>
</reference>
<dbReference type="Proteomes" id="UP001150581">
    <property type="component" value="Unassembled WGS sequence"/>
</dbReference>
<comment type="caution">
    <text evidence="1">The sequence shown here is derived from an EMBL/GenBank/DDBJ whole genome shotgun (WGS) entry which is preliminary data.</text>
</comment>
<organism evidence="1 2">
    <name type="scientific">Kickxella alabastrina</name>
    <dbReference type="NCBI Taxonomy" id="61397"/>
    <lineage>
        <taxon>Eukaryota</taxon>
        <taxon>Fungi</taxon>
        <taxon>Fungi incertae sedis</taxon>
        <taxon>Zoopagomycota</taxon>
        <taxon>Kickxellomycotina</taxon>
        <taxon>Kickxellomycetes</taxon>
        <taxon>Kickxellales</taxon>
        <taxon>Kickxellaceae</taxon>
        <taxon>Kickxella</taxon>
    </lineage>
</organism>